<keyword evidence="4" id="KW-0472">Membrane</keyword>
<evidence type="ECO:0000313" key="5">
    <source>
        <dbReference type="EMBL" id="KAJ5704225.1"/>
    </source>
</evidence>
<organism evidence="5 6">
    <name type="scientific">Penicillium malachiteum</name>
    <dbReference type="NCBI Taxonomy" id="1324776"/>
    <lineage>
        <taxon>Eukaryota</taxon>
        <taxon>Fungi</taxon>
        <taxon>Dikarya</taxon>
        <taxon>Ascomycota</taxon>
        <taxon>Pezizomycotina</taxon>
        <taxon>Eurotiomycetes</taxon>
        <taxon>Eurotiomycetidae</taxon>
        <taxon>Eurotiales</taxon>
        <taxon>Aspergillaceae</taxon>
        <taxon>Penicillium</taxon>
    </lineage>
</organism>
<gene>
    <name evidence="5" type="ORF">N7493_011363</name>
</gene>
<dbReference type="Pfam" id="PF11807">
    <property type="entry name" value="UstYa"/>
    <property type="match status" value="1"/>
</dbReference>
<feature type="transmembrane region" description="Helical" evidence="4">
    <location>
        <begin position="53"/>
        <end position="74"/>
    </location>
</feature>
<sequence>MYPQEYSSQDYSSSEHEDEERNSLEGSEEYGFLSSRLLEGSQHLPSNSFHRKWLGHLIFTVVWITSLFIAVILLKRDGNQAEHCLTSAFDTELRPIESALEVQKVRFSGNLVMADNGTLLATSWDHDSPKYTGEPSDELDTRWKDLYRVDGVDLRGAEADTIRGQTFIKPGGWSTVGIDVFHQLHCLDTLRQGLRQDYYTKHDEEPAYTIHLNHCLDYLRQAVMCNVDMTPILISWDDKRSRPLADFEMEHTCRNFWKVRNWVRERTDHGHKFKDDDLA</sequence>
<evidence type="ECO:0000256" key="1">
    <source>
        <dbReference type="ARBA" id="ARBA00004685"/>
    </source>
</evidence>
<keyword evidence="6" id="KW-1185">Reference proteome</keyword>
<feature type="compositionally biased region" description="Low complexity" evidence="3">
    <location>
        <begin position="1"/>
        <end position="12"/>
    </location>
</feature>
<evidence type="ECO:0000313" key="6">
    <source>
        <dbReference type="Proteomes" id="UP001215712"/>
    </source>
</evidence>
<keyword evidence="4" id="KW-0812">Transmembrane</keyword>
<proteinExistence type="inferred from homology"/>
<dbReference type="PANTHER" id="PTHR33365:SF4">
    <property type="entry name" value="CYCLOCHLOROTINE BIOSYNTHESIS PROTEIN O"/>
    <property type="match status" value="1"/>
</dbReference>
<name>A0AAD6MR79_9EURO</name>
<dbReference type="Proteomes" id="UP001215712">
    <property type="component" value="Unassembled WGS sequence"/>
</dbReference>
<protein>
    <recommendedName>
        <fullName evidence="7">Tat pathway signal sequence</fullName>
    </recommendedName>
</protein>
<comment type="similarity">
    <text evidence="2">Belongs to the ustYa family.</text>
</comment>
<keyword evidence="4" id="KW-1133">Transmembrane helix</keyword>
<comment type="caution">
    <text evidence="5">The sequence shown here is derived from an EMBL/GenBank/DDBJ whole genome shotgun (WGS) entry which is preliminary data.</text>
</comment>
<evidence type="ECO:0008006" key="7">
    <source>
        <dbReference type="Google" id="ProtNLM"/>
    </source>
</evidence>
<accession>A0AAD6MR79</accession>
<reference evidence="5" key="2">
    <citation type="submission" date="2023-01" db="EMBL/GenBank/DDBJ databases">
        <authorList>
            <person name="Petersen C."/>
        </authorList>
    </citation>
    <scope>NUCLEOTIDE SEQUENCE</scope>
    <source>
        <strain evidence="5">IBT 17514</strain>
    </source>
</reference>
<dbReference type="EMBL" id="JAQJAN010000020">
    <property type="protein sequence ID" value="KAJ5704225.1"/>
    <property type="molecule type" value="Genomic_DNA"/>
</dbReference>
<reference evidence="5" key="1">
    <citation type="journal article" date="2023" name="IMA Fungus">
        <title>Comparative genomic study of the Penicillium genus elucidates a diverse pangenome and 15 lateral gene transfer events.</title>
        <authorList>
            <person name="Petersen C."/>
            <person name="Sorensen T."/>
            <person name="Nielsen M.R."/>
            <person name="Sondergaard T.E."/>
            <person name="Sorensen J.L."/>
            <person name="Fitzpatrick D.A."/>
            <person name="Frisvad J.C."/>
            <person name="Nielsen K.L."/>
        </authorList>
    </citation>
    <scope>NUCLEOTIDE SEQUENCE</scope>
    <source>
        <strain evidence="5">IBT 17514</strain>
    </source>
</reference>
<dbReference type="PANTHER" id="PTHR33365">
    <property type="entry name" value="YALI0B05434P"/>
    <property type="match status" value="1"/>
</dbReference>
<evidence type="ECO:0000256" key="2">
    <source>
        <dbReference type="ARBA" id="ARBA00035112"/>
    </source>
</evidence>
<feature type="compositionally biased region" description="Basic and acidic residues" evidence="3">
    <location>
        <begin position="13"/>
        <end position="23"/>
    </location>
</feature>
<dbReference type="GO" id="GO:0043386">
    <property type="term" value="P:mycotoxin biosynthetic process"/>
    <property type="evidence" value="ECO:0007669"/>
    <property type="project" value="InterPro"/>
</dbReference>
<dbReference type="AlphaFoldDB" id="A0AAD6MR79"/>
<evidence type="ECO:0000256" key="4">
    <source>
        <dbReference type="SAM" id="Phobius"/>
    </source>
</evidence>
<feature type="region of interest" description="Disordered" evidence="3">
    <location>
        <begin position="1"/>
        <end position="25"/>
    </location>
</feature>
<dbReference type="InterPro" id="IPR021765">
    <property type="entry name" value="UstYa-like"/>
</dbReference>
<evidence type="ECO:0000256" key="3">
    <source>
        <dbReference type="SAM" id="MobiDB-lite"/>
    </source>
</evidence>
<comment type="pathway">
    <text evidence="1">Mycotoxin biosynthesis.</text>
</comment>